<dbReference type="PANTHER" id="PTHR33204">
    <property type="entry name" value="TRANSCRIPTIONAL REGULATOR, MARR FAMILY"/>
    <property type="match status" value="1"/>
</dbReference>
<accession>A0A9D1D511</accession>
<keyword evidence="1" id="KW-0805">Transcription regulation</keyword>
<feature type="domain" description="HTH hxlR-type" evidence="4">
    <location>
        <begin position="9"/>
        <end position="107"/>
    </location>
</feature>
<evidence type="ECO:0000256" key="2">
    <source>
        <dbReference type="ARBA" id="ARBA00023125"/>
    </source>
</evidence>
<evidence type="ECO:0000313" key="6">
    <source>
        <dbReference type="Proteomes" id="UP000824261"/>
    </source>
</evidence>
<name>A0A9D1D511_9ACTN</name>
<dbReference type="Gene3D" id="1.10.10.10">
    <property type="entry name" value="Winged helix-like DNA-binding domain superfamily/Winged helix DNA-binding domain"/>
    <property type="match status" value="1"/>
</dbReference>
<gene>
    <name evidence="5" type="ORF">IAA69_07655</name>
</gene>
<dbReference type="Proteomes" id="UP000824261">
    <property type="component" value="Unassembled WGS sequence"/>
</dbReference>
<sequence>MSIDLYGKCPYATAQKVLAGKWSILILHLISDGPVRFNELLRQLPRMTHATLSKQLKQLEENGLIVRTEYPQIPPKVEYSLSEVGEKFQPVLDSLETWGDEYIAYMKTKDAQSIAATTLGRADG</sequence>
<dbReference type="InterPro" id="IPR036388">
    <property type="entry name" value="WH-like_DNA-bd_sf"/>
</dbReference>
<keyword evidence="3" id="KW-0804">Transcription</keyword>
<organism evidence="5 6">
    <name type="scientific">Candidatus Aveggerthella stercoripullorum</name>
    <dbReference type="NCBI Taxonomy" id="2840688"/>
    <lineage>
        <taxon>Bacteria</taxon>
        <taxon>Bacillati</taxon>
        <taxon>Actinomycetota</taxon>
        <taxon>Coriobacteriia</taxon>
        <taxon>Eggerthellales</taxon>
        <taxon>Eggerthellaceae</taxon>
        <taxon>Eggerthellaceae incertae sedis</taxon>
        <taxon>Candidatus Aveggerthella</taxon>
    </lineage>
</organism>
<dbReference type="Pfam" id="PF01638">
    <property type="entry name" value="HxlR"/>
    <property type="match status" value="1"/>
</dbReference>
<dbReference type="GO" id="GO:0003700">
    <property type="term" value="F:DNA-binding transcription factor activity"/>
    <property type="evidence" value="ECO:0007669"/>
    <property type="project" value="InterPro"/>
</dbReference>
<dbReference type="AlphaFoldDB" id="A0A9D1D511"/>
<dbReference type="SUPFAM" id="SSF46785">
    <property type="entry name" value="Winged helix' DNA-binding domain"/>
    <property type="match status" value="1"/>
</dbReference>
<dbReference type="PANTHER" id="PTHR33204:SF29">
    <property type="entry name" value="TRANSCRIPTIONAL REGULATOR"/>
    <property type="match status" value="1"/>
</dbReference>
<reference evidence="5" key="2">
    <citation type="journal article" date="2021" name="PeerJ">
        <title>Extensive microbial diversity within the chicken gut microbiome revealed by metagenomics and culture.</title>
        <authorList>
            <person name="Gilroy R."/>
            <person name="Ravi A."/>
            <person name="Getino M."/>
            <person name="Pursley I."/>
            <person name="Horton D.L."/>
            <person name="Alikhan N.F."/>
            <person name="Baker D."/>
            <person name="Gharbi K."/>
            <person name="Hall N."/>
            <person name="Watson M."/>
            <person name="Adriaenssens E.M."/>
            <person name="Foster-Nyarko E."/>
            <person name="Jarju S."/>
            <person name="Secka A."/>
            <person name="Antonio M."/>
            <person name="Oren A."/>
            <person name="Chaudhuri R.R."/>
            <person name="La Ragione R."/>
            <person name="Hildebrand F."/>
            <person name="Pallen M.J."/>
        </authorList>
    </citation>
    <scope>NUCLEOTIDE SEQUENCE</scope>
    <source>
        <strain evidence="5">ChiGjej1B1-2707</strain>
    </source>
</reference>
<evidence type="ECO:0000259" key="4">
    <source>
        <dbReference type="PROSITE" id="PS51118"/>
    </source>
</evidence>
<dbReference type="EMBL" id="DVGB01000090">
    <property type="protein sequence ID" value="HIR02117.1"/>
    <property type="molecule type" value="Genomic_DNA"/>
</dbReference>
<protein>
    <submittedName>
        <fullName evidence="5">Helix-turn-helix transcriptional regulator</fullName>
    </submittedName>
</protein>
<comment type="caution">
    <text evidence="5">The sequence shown here is derived from an EMBL/GenBank/DDBJ whole genome shotgun (WGS) entry which is preliminary data.</text>
</comment>
<reference evidence="5" key="1">
    <citation type="submission" date="2020-10" db="EMBL/GenBank/DDBJ databases">
        <authorList>
            <person name="Gilroy R."/>
        </authorList>
    </citation>
    <scope>NUCLEOTIDE SEQUENCE</scope>
    <source>
        <strain evidence="5">ChiGjej1B1-2707</strain>
    </source>
</reference>
<dbReference type="InterPro" id="IPR002577">
    <property type="entry name" value="HTH_HxlR"/>
</dbReference>
<dbReference type="PROSITE" id="PS51118">
    <property type="entry name" value="HTH_HXLR"/>
    <property type="match status" value="1"/>
</dbReference>
<dbReference type="SMART" id="SM00418">
    <property type="entry name" value="HTH_ARSR"/>
    <property type="match status" value="1"/>
</dbReference>
<evidence type="ECO:0000256" key="3">
    <source>
        <dbReference type="ARBA" id="ARBA00023163"/>
    </source>
</evidence>
<dbReference type="CDD" id="cd00090">
    <property type="entry name" value="HTH_ARSR"/>
    <property type="match status" value="1"/>
</dbReference>
<dbReference type="InterPro" id="IPR011991">
    <property type="entry name" value="ArsR-like_HTH"/>
</dbReference>
<proteinExistence type="predicted"/>
<keyword evidence="2" id="KW-0238">DNA-binding</keyword>
<dbReference type="GO" id="GO:0003677">
    <property type="term" value="F:DNA binding"/>
    <property type="evidence" value="ECO:0007669"/>
    <property type="project" value="UniProtKB-KW"/>
</dbReference>
<evidence type="ECO:0000256" key="1">
    <source>
        <dbReference type="ARBA" id="ARBA00023015"/>
    </source>
</evidence>
<dbReference type="InterPro" id="IPR036390">
    <property type="entry name" value="WH_DNA-bd_sf"/>
</dbReference>
<evidence type="ECO:0000313" key="5">
    <source>
        <dbReference type="EMBL" id="HIR02117.1"/>
    </source>
</evidence>
<dbReference type="InterPro" id="IPR001845">
    <property type="entry name" value="HTH_ArsR_DNA-bd_dom"/>
</dbReference>